<dbReference type="Pfam" id="PF01204">
    <property type="entry name" value="Trehalase"/>
    <property type="match status" value="1"/>
</dbReference>
<dbReference type="EMBL" id="CAJOBC010086394">
    <property type="protein sequence ID" value="CAF4343451.1"/>
    <property type="molecule type" value="Genomic_DNA"/>
</dbReference>
<dbReference type="EMBL" id="CAJOBA010045525">
    <property type="protein sequence ID" value="CAF4178100.1"/>
    <property type="molecule type" value="Genomic_DNA"/>
</dbReference>
<dbReference type="GO" id="GO:0004555">
    <property type="term" value="F:alpha,alpha-trehalase activity"/>
    <property type="evidence" value="ECO:0007669"/>
    <property type="project" value="UniProtKB-EC"/>
</dbReference>
<dbReference type="InterPro" id="IPR008928">
    <property type="entry name" value="6-hairpin_glycosidase_sf"/>
</dbReference>
<sequence length="498" mass="58311">MLFLYSILAVTLASLLLNVHGQSPDELYQELFVDVQLNRIFKDSKTFSDCIPLRSPQQILELYRNRTVTNFNLTEFVQKNFQEPPPPIELLPEHANWTIVEHCHRLWPYLIRNSTTSDSSLLVLPNSFIIPGGRFRESYYWDAYFIMLGLKQSNYSQLISNMVENFAYLIRKYNHIPNGNRDYYLSRSQPPFFSLMIELLDSIVDEDLLVKYISELEQEYAFWMNNNGLTTGANRRLVQLPDGTKLNRYYDDISRPRPESYYEDYHTANNDTEIYLNIRAAAESGWDFSTRWMINETDLSTIITTQILPIDLNCLMFNLEQVLSQAYQHKHDQSKSDSYAQLADKRKEAIIKYFWSDKENFFMDYNFVQGTHTRSISLAAMFPLWMKIATNQQAKHVIDKIEQLFLKDGGLITTVSENSHQQWDAPNGWAPLQYISYKGIQNYEPTSPLIKEIINRWMKRNEQVFEKSGKMVEKYDVVNMNLDAGGGEYPTQVSLKFI</sequence>
<comment type="catalytic activity">
    <reaction evidence="1 7">
        <text>alpha,alpha-trehalose + H2O = alpha-D-glucose + beta-D-glucose</text>
        <dbReference type="Rhea" id="RHEA:32675"/>
        <dbReference type="ChEBI" id="CHEBI:15377"/>
        <dbReference type="ChEBI" id="CHEBI:15903"/>
        <dbReference type="ChEBI" id="CHEBI:16551"/>
        <dbReference type="ChEBI" id="CHEBI:17925"/>
        <dbReference type="EC" id="3.2.1.28"/>
    </reaction>
</comment>
<dbReference type="Proteomes" id="UP000677228">
    <property type="component" value="Unassembled WGS sequence"/>
</dbReference>
<evidence type="ECO:0000256" key="7">
    <source>
        <dbReference type="RuleBase" id="RU361180"/>
    </source>
</evidence>
<dbReference type="PANTHER" id="PTHR23403:SF1">
    <property type="entry name" value="TREHALASE"/>
    <property type="match status" value="1"/>
</dbReference>
<evidence type="ECO:0000313" key="13">
    <source>
        <dbReference type="Proteomes" id="UP000663829"/>
    </source>
</evidence>
<dbReference type="EMBL" id="CAJNOK010023857">
    <property type="protein sequence ID" value="CAF1368757.1"/>
    <property type="molecule type" value="Genomic_DNA"/>
</dbReference>
<gene>
    <name evidence="10" type="ORF">GPM918_LOCUS35707</name>
    <name evidence="9" type="ORF">OVA965_LOCUS31572</name>
    <name evidence="12" type="ORF">SRO942_LOCUS36427</name>
    <name evidence="11" type="ORF">TMI583_LOCUS32410</name>
</gene>
<evidence type="ECO:0000256" key="1">
    <source>
        <dbReference type="ARBA" id="ARBA00001576"/>
    </source>
</evidence>
<dbReference type="AlphaFoldDB" id="A0A815RKP1"/>
<dbReference type="PANTHER" id="PTHR23403">
    <property type="entry name" value="TREHALASE"/>
    <property type="match status" value="1"/>
</dbReference>
<dbReference type="InterPro" id="IPR001661">
    <property type="entry name" value="Glyco_hydro_37"/>
</dbReference>
<keyword evidence="13" id="KW-1185">Reference proteome</keyword>
<evidence type="ECO:0000313" key="10">
    <source>
        <dbReference type="EMBL" id="CAF1477740.1"/>
    </source>
</evidence>
<protein>
    <recommendedName>
        <fullName evidence="4 7">Trehalase</fullName>
        <ecNumber evidence="3 7">3.2.1.28</ecNumber>
    </recommendedName>
    <alternativeName>
        <fullName evidence="7">Alpha-trehalose glucohydrolase</fullName>
    </alternativeName>
</protein>
<organism evidence="10 13">
    <name type="scientific">Didymodactylos carnosus</name>
    <dbReference type="NCBI Taxonomy" id="1234261"/>
    <lineage>
        <taxon>Eukaryota</taxon>
        <taxon>Metazoa</taxon>
        <taxon>Spiralia</taxon>
        <taxon>Gnathifera</taxon>
        <taxon>Rotifera</taxon>
        <taxon>Eurotatoria</taxon>
        <taxon>Bdelloidea</taxon>
        <taxon>Philodinida</taxon>
        <taxon>Philodinidae</taxon>
        <taxon>Didymodactylos</taxon>
    </lineage>
</organism>
<dbReference type="EMBL" id="CAJNOQ010020921">
    <property type="protein sequence ID" value="CAF1477740.1"/>
    <property type="molecule type" value="Genomic_DNA"/>
</dbReference>
<dbReference type="GO" id="GO:0005993">
    <property type="term" value="P:trehalose catabolic process"/>
    <property type="evidence" value="ECO:0007669"/>
    <property type="project" value="TreeGrafter"/>
</dbReference>
<dbReference type="PRINTS" id="PR00744">
    <property type="entry name" value="GLHYDRLASE37"/>
</dbReference>
<keyword evidence="6 7" id="KW-0326">Glycosidase</keyword>
<evidence type="ECO:0000256" key="4">
    <source>
        <dbReference type="ARBA" id="ARBA00019905"/>
    </source>
</evidence>
<evidence type="ECO:0000256" key="8">
    <source>
        <dbReference type="SAM" id="SignalP"/>
    </source>
</evidence>
<proteinExistence type="inferred from homology"/>
<evidence type="ECO:0000313" key="11">
    <source>
        <dbReference type="EMBL" id="CAF4178100.1"/>
    </source>
</evidence>
<evidence type="ECO:0000313" key="12">
    <source>
        <dbReference type="EMBL" id="CAF4343451.1"/>
    </source>
</evidence>
<evidence type="ECO:0000256" key="3">
    <source>
        <dbReference type="ARBA" id="ARBA00012757"/>
    </source>
</evidence>
<comment type="caution">
    <text evidence="10">The sequence shown here is derived from an EMBL/GenBank/DDBJ whole genome shotgun (WGS) entry which is preliminary data.</text>
</comment>
<evidence type="ECO:0000256" key="6">
    <source>
        <dbReference type="ARBA" id="ARBA00023295"/>
    </source>
</evidence>
<feature type="chain" id="PRO_5035687725" description="Trehalase" evidence="8">
    <location>
        <begin position="22"/>
        <end position="498"/>
    </location>
</feature>
<evidence type="ECO:0000256" key="5">
    <source>
        <dbReference type="ARBA" id="ARBA00022801"/>
    </source>
</evidence>
<dbReference type="Proteomes" id="UP000663829">
    <property type="component" value="Unassembled WGS sequence"/>
</dbReference>
<accession>A0A815RKP1</accession>
<name>A0A815RKP1_9BILA</name>
<dbReference type="PROSITE" id="PS00928">
    <property type="entry name" value="TREHALASE_2"/>
    <property type="match status" value="1"/>
</dbReference>
<dbReference type="SUPFAM" id="SSF48208">
    <property type="entry name" value="Six-hairpin glycosidases"/>
    <property type="match status" value="1"/>
</dbReference>
<dbReference type="Proteomes" id="UP000682733">
    <property type="component" value="Unassembled WGS sequence"/>
</dbReference>
<evidence type="ECO:0000256" key="2">
    <source>
        <dbReference type="ARBA" id="ARBA00005615"/>
    </source>
</evidence>
<dbReference type="Proteomes" id="UP000681722">
    <property type="component" value="Unassembled WGS sequence"/>
</dbReference>
<dbReference type="EC" id="3.2.1.28" evidence="3 7"/>
<reference evidence="10" key="1">
    <citation type="submission" date="2021-02" db="EMBL/GenBank/DDBJ databases">
        <authorList>
            <person name="Nowell W R."/>
        </authorList>
    </citation>
    <scope>NUCLEOTIDE SEQUENCE</scope>
</reference>
<keyword evidence="8" id="KW-0732">Signal</keyword>
<comment type="similarity">
    <text evidence="2 7">Belongs to the glycosyl hydrolase 37 family.</text>
</comment>
<keyword evidence="5 7" id="KW-0378">Hydrolase</keyword>
<evidence type="ECO:0000313" key="9">
    <source>
        <dbReference type="EMBL" id="CAF1368757.1"/>
    </source>
</evidence>
<dbReference type="InterPro" id="IPR018232">
    <property type="entry name" value="Glyco_hydro_37_CS"/>
</dbReference>
<dbReference type="InterPro" id="IPR012341">
    <property type="entry name" value="6hp_glycosidase-like_sf"/>
</dbReference>
<feature type="signal peptide" evidence="8">
    <location>
        <begin position="1"/>
        <end position="21"/>
    </location>
</feature>
<dbReference type="OrthoDB" id="3542292at2759"/>
<dbReference type="Gene3D" id="1.50.10.10">
    <property type="match status" value="1"/>
</dbReference>
<dbReference type="PROSITE" id="PS00927">
    <property type="entry name" value="TREHALASE_1"/>
    <property type="match status" value="1"/>
</dbReference>